<evidence type="ECO:0000313" key="2">
    <source>
        <dbReference type="Proteomes" id="UP001165064"/>
    </source>
</evidence>
<gene>
    <name evidence="1" type="ORF">Amon02_000329700</name>
</gene>
<comment type="caution">
    <text evidence="1">The sequence shown here is derived from an EMBL/GenBank/DDBJ whole genome shotgun (WGS) entry which is preliminary data.</text>
</comment>
<accession>A0ACB5T0H2</accession>
<sequence length="725" mass="80339">MNNHSIDLLSNGLKDKKQNLRKTWTVSLGKALIGLSTPTSSSLDIFKKVSASLVATINECDKSPLPAVTNKLIAGGYASVAILSQLQKLTTDESLLSTITSADLPTKLSVVEGKDSILTNVKLYIKYVSEDEQEWFVRALAALVPSLTAVSKDYGAAWLYSCLSTNIHPSVRRLAVQLLEESNNLNQKFTGESCVESLIDYLKSAKTEEKDELNYNFKRILPFISAITKQSPTTSKESLELLLVKLLVPANHKALSYLKSGWVGISQRAQVDPGHVVAKYSSGIVKFTTEILLHSDEAARESGIFAAACKAISLVSFISTGTIIPLLTPLIDSDLDITSLQEIDDEKLAIWKGKEGELVIDVLAKSQKKPVIDKNSKDYETLKWEQSVRKEVKAKKQVVKKLTKEEQAQVNEQLSLESKLRKSVSDDYNKLSRAMNIIIALSVEAETVDNGTKSWFPVAISRILDILKSESAKKLVGALATDCFLNMARVFTTVNGLSGTSKMNWVGATTLRLYDIEHVPAVYTGKDLNEILTSQLFSLKLSSDKVRFDSLTLMFILPLLVKVIENGTVYTLKHKKVKTQVRLDTTVEEPEEEQLSLAIEIVSSHCEVFQDDSIPRTAILEHLLTLLTVPTKAKLSKDCFLALAQNISVNTSSTDLKLIISKVISPIVFVRTAVLEALDEEFDLTELKFNEELFIACFDNEETNKEIAETIWEDNYPSVRLLPTL</sequence>
<proteinExistence type="predicted"/>
<protein>
    <submittedName>
        <fullName evidence="1">Unnamed protein product</fullName>
    </submittedName>
</protein>
<dbReference type="Proteomes" id="UP001165064">
    <property type="component" value="Unassembled WGS sequence"/>
</dbReference>
<reference evidence="1" key="1">
    <citation type="submission" date="2023-04" db="EMBL/GenBank/DDBJ databases">
        <title>Ambrosiozyma monospora NBRC 10751.</title>
        <authorList>
            <person name="Ichikawa N."/>
            <person name="Sato H."/>
            <person name="Tonouchi N."/>
        </authorList>
    </citation>
    <scope>NUCLEOTIDE SEQUENCE</scope>
    <source>
        <strain evidence="1">NBRC 10751</strain>
    </source>
</reference>
<name>A0ACB5T0H2_AMBMO</name>
<dbReference type="EMBL" id="BSXS01002055">
    <property type="protein sequence ID" value="GME78091.1"/>
    <property type="molecule type" value="Genomic_DNA"/>
</dbReference>
<evidence type="ECO:0000313" key="1">
    <source>
        <dbReference type="EMBL" id="GME78091.1"/>
    </source>
</evidence>
<organism evidence="1 2">
    <name type="scientific">Ambrosiozyma monospora</name>
    <name type="common">Yeast</name>
    <name type="synonym">Endomycopsis monosporus</name>
    <dbReference type="NCBI Taxonomy" id="43982"/>
    <lineage>
        <taxon>Eukaryota</taxon>
        <taxon>Fungi</taxon>
        <taxon>Dikarya</taxon>
        <taxon>Ascomycota</taxon>
        <taxon>Saccharomycotina</taxon>
        <taxon>Pichiomycetes</taxon>
        <taxon>Pichiales</taxon>
        <taxon>Pichiaceae</taxon>
        <taxon>Ambrosiozyma</taxon>
    </lineage>
</organism>
<keyword evidence="2" id="KW-1185">Reference proteome</keyword>